<dbReference type="Proteomes" id="UP001307889">
    <property type="component" value="Chromosome 5"/>
</dbReference>
<evidence type="ECO:0000313" key="2">
    <source>
        <dbReference type="EMBL" id="BES94152.1"/>
    </source>
</evidence>
<dbReference type="EMBL" id="AP028913">
    <property type="protein sequence ID" value="BES94152.1"/>
    <property type="molecule type" value="Genomic_DNA"/>
</dbReference>
<proteinExistence type="predicted"/>
<keyword evidence="3" id="KW-1185">Reference proteome</keyword>
<reference evidence="2 3" key="1">
    <citation type="submission" date="2023-09" db="EMBL/GenBank/DDBJ databases">
        <title>Nesidiocoris tenuis whole genome shotgun sequence.</title>
        <authorList>
            <person name="Shibata T."/>
            <person name="Shimoda M."/>
            <person name="Kobayashi T."/>
            <person name="Uehara T."/>
        </authorList>
    </citation>
    <scope>NUCLEOTIDE SEQUENCE [LARGE SCALE GENOMIC DNA]</scope>
    <source>
        <strain evidence="2 3">Japan</strain>
    </source>
</reference>
<name>A0ABN7APL2_9HEMI</name>
<accession>A0ABN7APL2</accession>
<evidence type="ECO:0000313" key="3">
    <source>
        <dbReference type="Proteomes" id="UP001307889"/>
    </source>
</evidence>
<evidence type="ECO:0000256" key="1">
    <source>
        <dbReference type="SAM" id="MobiDB-lite"/>
    </source>
</evidence>
<sequence length="82" mass="8927">MFTAAVPIHVSNSCDCGEENRLINGNESSPPRCRAGGTQFSDTLFSPATTSHSTRDPIPVLRRQDLEQFQRAAFRSASRGSS</sequence>
<protein>
    <submittedName>
        <fullName evidence="2">Uncharacterized protein</fullName>
    </submittedName>
</protein>
<feature type="region of interest" description="Disordered" evidence="1">
    <location>
        <begin position="24"/>
        <end position="59"/>
    </location>
</feature>
<organism evidence="2 3">
    <name type="scientific">Nesidiocoris tenuis</name>
    <dbReference type="NCBI Taxonomy" id="355587"/>
    <lineage>
        <taxon>Eukaryota</taxon>
        <taxon>Metazoa</taxon>
        <taxon>Ecdysozoa</taxon>
        <taxon>Arthropoda</taxon>
        <taxon>Hexapoda</taxon>
        <taxon>Insecta</taxon>
        <taxon>Pterygota</taxon>
        <taxon>Neoptera</taxon>
        <taxon>Paraneoptera</taxon>
        <taxon>Hemiptera</taxon>
        <taxon>Heteroptera</taxon>
        <taxon>Panheteroptera</taxon>
        <taxon>Cimicomorpha</taxon>
        <taxon>Miridae</taxon>
        <taxon>Dicyphina</taxon>
        <taxon>Nesidiocoris</taxon>
    </lineage>
</organism>
<gene>
    <name evidence="2" type="ORF">NTJ_06956</name>
</gene>
<feature type="compositionally biased region" description="Polar residues" evidence="1">
    <location>
        <begin position="38"/>
        <end position="52"/>
    </location>
</feature>